<accession>A0A9X4G3J2</accession>
<comment type="caution">
    <text evidence="1">The sequence shown here is derived from an EMBL/GenBank/DDBJ whole genome shotgun (WGS) entry which is preliminary data.</text>
</comment>
<dbReference type="InterPro" id="IPR006498">
    <property type="entry name" value="Tail_tube"/>
</dbReference>
<dbReference type="Pfam" id="PF04985">
    <property type="entry name" value="Phage_tube"/>
    <property type="match status" value="1"/>
</dbReference>
<name>A0A9X4G3J2_ACTEU</name>
<proteinExistence type="predicted"/>
<reference evidence="1" key="2">
    <citation type="journal article" date="2023" name="Pathogens">
        <title>Pathological Features and Genomic Characterization of an Actinobacillus equuli subsp. equuli Bearing Unique Virulence-Associated Genes from an Adult Horse with Pleuropneumonia.</title>
        <authorList>
            <person name="Kamali M."/>
            <person name="Carossino M."/>
            <person name="Del Piero F."/>
            <person name="Peak L."/>
            <person name="Mitchell M.S."/>
            <person name="Willette J."/>
            <person name="Baker R."/>
            <person name="Li F."/>
            <person name="Kenez A."/>
            <person name="Balasuriya U.B.R."/>
            <person name="Go Y.Y."/>
        </authorList>
    </citation>
    <scope>NUCLEOTIDE SEQUENCE</scope>
    <source>
        <strain evidence="1">4524</strain>
    </source>
</reference>
<reference evidence="1" key="1">
    <citation type="submission" date="2022-11" db="EMBL/GenBank/DDBJ databases">
        <authorList>
            <person name="Kamali M."/>
            <person name="Peak L."/>
            <person name="Go Y.Y."/>
            <person name="Balasuriya U.B.R."/>
            <person name="Carossino M."/>
        </authorList>
    </citation>
    <scope>NUCLEOTIDE SEQUENCE</scope>
    <source>
        <strain evidence="1">4524</strain>
    </source>
</reference>
<evidence type="ECO:0000313" key="2">
    <source>
        <dbReference type="Proteomes" id="UP001142444"/>
    </source>
</evidence>
<keyword evidence="2" id="KW-1185">Reference proteome</keyword>
<dbReference type="EMBL" id="JAPHVQ010000004">
    <property type="protein sequence ID" value="MDE8034636.1"/>
    <property type="molecule type" value="Genomic_DNA"/>
</dbReference>
<evidence type="ECO:0000313" key="1">
    <source>
        <dbReference type="EMBL" id="MDE8034636.1"/>
    </source>
</evidence>
<dbReference type="Proteomes" id="UP001142444">
    <property type="component" value="Unassembled WGS sequence"/>
</dbReference>
<organism evidence="1 2">
    <name type="scientific">Actinobacillus equuli subsp. equuli</name>
    <dbReference type="NCBI Taxonomy" id="202947"/>
    <lineage>
        <taxon>Bacteria</taxon>
        <taxon>Pseudomonadati</taxon>
        <taxon>Pseudomonadota</taxon>
        <taxon>Gammaproteobacteria</taxon>
        <taxon>Pasteurellales</taxon>
        <taxon>Pasteurellaceae</taxon>
        <taxon>Actinobacillus</taxon>
    </lineage>
</organism>
<dbReference type="NCBIfam" id="TIGR01611">
    <property type="entry name" value="tail_tube"/>
    <property type="match status" value="1"/>
</dbReference>
<protein>
    <submittedName>
        <fullName evidence="1">Phage major tail tube protein</fullName>
    </submittedName>
</protein>
<gene>
    <name evidence="1" type="ORF">OQ257_05590</name>
</gene>
<sequence length="168" mass="18729">MGLPRKLKYFNWSVDNTSYYGEATEVTQPKLAMKLEEFRGGGMIAPVDINMGLEKLEIEFKIGGHETELIKKFGGTISGTTFRFNGAYQRDDTDEVDAVELVCRGRVTEIDEGTGKSGDDTEHAYKGSLTYYKKTVNGEDIVEIDTLGMIFKIGGVDRLEEIRRAIGL</sequence>
<dbReference type="RefSeq" id="WP_275217753.1">
    <property type="nucleotide sequence ID" value="NZ_JAPHVQ010000004.1"/>
</dbReference>
<dbReference type="AlphaFoldDB" id="A0A9X4G3J2"/>